<dbReference type="GeneID" id="921193"/>
<evidence type="ECO:0000313" key="3">
    <source>
        <dbReference type="EMBL" id="AAK57057.1"/>
    </source>
</evidence>
<reference evidence="3 4" key="1">
    <citation type="journal article" date="2001" name="J. Virol.">
        <title>Analysis and characterization of the complete genome of tupaia (tree shrew) herpesvirus.</title>
        <authorList>
            <person name="Bahr U."/>
            <person name="Darai G."/>
        </authorList>
    </citation>
    <scope>NUCLEOTIDE SEQUENCE [LARGE SCALE GENOMIC DNA]</scope>
    <source>
        <strain evidence="3">2</strain>
    </source>
</reference>
<evidence type="ECO:0000313" key="4">
    <source>
        <dbReference type="Proteomes" id="UP000137095"/>
    </source>
</evidence>
<keyword evidence="4" id="KW-1185">Reference proteome</keyword>
<organismHost>
    <name type="scientific">Tupaia belangeri</name>
    <name type="common">Common tree shrew</name>
    <name type="synonym">Tupaia glis belangeri</name>
    <dbReference type="NCBI Taxonomy" id="37347"/>
</organismHost>
<dbReference type="Proteomes" id="UP000137095">
    <property type="component" value="Segment"/>
</dbReference>
<keyword evidence="2" id="KW-1133">Transmembrane helix</keyword>
<feature type="region of interest" description="Disordered" evidence="1">
    <location>
        <begin position="1"/>
        <end position="54"/>
    </location>
</feature>
<accession>Q91TT0</accession>
<keyword evidence="2" id="KW-0472">Membrane</keyword>
<protein>
    <submittedName>
        <fullName evidence="3">T22.9</fullName>
    </submittedName>
</protein>
<feature type="transmembrane region" description="Helical" evidence="2">
    <location>
        <begin position="66"/>
        <end position="89"/>
    </location>
</feature>
<name>Q91TT0_TUHV1</name>
<proteinExistence type="predicted"/>
<dbReference type="RefSeq" id="NP_116362.1">
    <property type="nucleotide sequence ID" value="NC_002794.1"/>
</dbReference>
<keyword evidence="2" id="KW-0812">Transmembrane</keyword>
<dbReference type="EMBL" id="AF281817">
    <property type="protein sequence ID" value="AAK57057.1"/>
    <property type="molecule type" value="Genomic_DNA"/>
</dbReference>
<evidence type="ECO:0000256" key="2">
    <source>
        <dbReference type="SAM" id="Phobius"/>
    </source>
</evidence>
<organism evidence="3 4">
    <name type="scientific">Tupaiid herpesvirus 1 (strain 1)</name>
    <name type="common">TuHV-1</name>
    <name type="synonym">Herpesvirus tupaia (strain 1)</name>
    <dbReference type="NCBI Taxonomy" id="10397"/>
    <lineage>
        <taxon>Viruses</taxon>
        <taxon>Duplodnaviria</taxon>
        <taxon>Heunggongvirae</taxon>
        <taxon>Peploviricota</taxon>
        <taxon>Herviviricetes</taxon>
        <taxon>Herpesvirales</taxon>
        <taxon>Orthoherpesviridae</taxon>
        <taxon>Betaherpesvirinae</taxon>
        <taxon>Quwivirus</taxon>
        <taxon>Quwivirus tupaiidbeta1</taxon>
    </lineage>
</organism>
<evidence type="ECO:0000256" key="1">
    <source>
        <dbReference type="SAM" id="MobiDB-lite"/>
    </source>
</evidence>
<feature type="compositionally biased region" description="Basic and acidic residues" evidence="1">
    <location>
        <begin position="30"/>
        <end position="39"/>
    </location>
</feature>
<dbReference type="KEGG" id="vg:921193"/>
<sequence length="138" mass="15199">MDHGYRVRRRRRRHHARRGQIRRPSALQPQDEHPPEQRPHRVVSKPVGSGRGDRAMARITGTSVPVWRLCSFGGGFVLGLAIALCSSIVDAAPNAISVNGGLYDRKACCQRADPLPDSNMLIFGWTPTPAICAPRAIQ</sequence>
<feature type="compositionally biased region" description="Basic residues" evidence="1">
    <location>
        <begin position="1"/>
        <end position="21"/>
    </location>
</feature>